<organism evidence="1 2">
    <name type="scientific">Tenacibaculum caenipelagi</name>
    <dbReference type="NCBI Taxonomy" id="1325435"/>
    <lineage>
        <taxon>Bacteria</taxon>
        <taxon>Pseudomonadati</taxon>
        <taxon>Bacteroidota</taxon>
        <taxon>Flavobacteriia</taxon>
        <taxon>Flavobacteriales</taxon>
        <taxon>Flavobacteriaceae</taxon>
        <taxon>Tenacibaculum</taxon>
    </lineage>
</organism>
<dbReference type="EMBL" id="SNYH01000003">
    <property type="protein sequence ID" value="TDQ27756.1"/>
    <property type="molecule type" value="Genomic_DNA"/>
</dbReference>
<dbReference type="AlphaFoldDB" id="A0A4R6TG96"/>
<proteinExistence type="predicted"/>
<evidence type="ECO:0000313" key="1">
    <source>
        <dbReference type="EMBL" id="TDQ27756.1"/>
    </source>
</evidence>
<gene>
    <name evidence="1" type="ORF">DFQ07_1611</name>
</gene>
<comment type="caution">
    <text evidence="1">The sequence shown here is derived from an EMBL/GenBank/DDBJ whole genome shotgun (WGS) entry which is preliminary data.</text>
</comment>
<protein>
    <submittedName>
        <fullName evidence="1">WbqC-like protein</fullName>
    </submittedName>
</protein>
<sequence>MSLFIPTYFAPISQYSAIYQTEAVIFEMEDNYQKQTYRNRCYIYGANGKLALNIPVKHKTKQGRKKTKDTLVENNFPWQQQHYKSLQSAYRSSPFFEFFEEDLLKIFNKKYTFLQDLNIDTHLFVTDALQMDQSFSKTTSYEVTPNITDYRALAIAKKGVEIEMDAYIQMFDDKYGFIPNLSILDLLFMEGPNTISFLEKIDVNLR</sequence>
<dbReference type="Pfam" id="PF08889">
    <property type="entry name" value="WbqC"/>
    <property type="match status" value="1"/>
</dbReference>
<reference evidence="1 2" key="1">
    <citation type="submission" date="2019-03" db="EMBL/GenBank/DDBJ databases">
        <title>Genomic Encyclopedia of Type Strains, Phase III (KMG-III): the genomes of soil and plant-associated and newly described type strains.</title>
        <authorList>
            <person name="Whitman W."/>
        </authorList>
    </citation>
    <scope>NUCLEOTIDE SEQUENCE [LARGE SCALE GENOMIC DNA]</scope>
    <source>
        <strain evidence="1 2">CECT 8283</strain>
    </source>
</reference>
<accession>A0A4R6TG96</accession>
<evidence type="ECO:0000313" key="2">
    <source>
        <dbReference type="Proteomes" id="UP000295390"/>
    </source>
</evidence>
<name>A0A4R6TG96_9FLAO</name>
<dbReference type="Proteomes" id="UP000295390">
    <property type="component" value="Unassembled WGS sequence"/>
</dbReference>
<keyword evidence="2" id="KW-1185">Reference proteome</keyword>
<dbReference type="InterPro" id="IPR014985">
    <property type="entry name" value="WbqC"/>
</dbReference>
<dbReference type="OrthoDB" id="1523452at2"/>
<dbReference type="RefSeq" id="WP_133535732.1">
    <property type="nucleotide sequence ID" value="NZ_SNYH01000003.1"/>
</dbReference>